<keyword evidence="4" id="KW-1185">Reference proteome</keyword>
<feature type="transmembrane region" description="Helical" evidence="1">
    <location>
        <begin position="88"/>
        <end position="106"/>
    </location>
</feature>
<feature type="domain" description="VWFA" evidence="2">
    <location>
        <begin position="122"/>
        <end position="325"/>
    </location>
</feature>
<name>A0ABR8U1R5_9CELL</name>
<gene>
    <name evidence="3" type="ORF">H9641_14850</name>
</gene>
<dbReference type="Pfam" id="PF00092">
    <property type="entry name" value="VWA"/>
    <property type="match status" value="1"/>
</dbReference>
<evidence type="ECO:0000313" key="3">
    <source>
        <dbReference type="EMBL" id="MBD7981987.1"/>
    </source>
</evidence>
<dbReference type="PROSITE" id="PS50234">
    <property type="entry name" value="VWFA"/>
    <property type="match status" value="1"/>
</dbReference>
<dbReference type="RefSeq" id="WP_191805123.1">
    <property type="nucleotide sequence ID" value="NZ_JACSQF010000016.1"/>
</dbReference>
<keyword evidence="1" id="KW-0812">Transmembrane</keyword>
<evidence type="ECO:0000313" key="4">
    <source>
        <dbReference type="Proteomes" id="UP000655570"/>
    </source>
</evidence>
<comment type="caution">
    <text evidence="3">The sequence shown here is derived from an EMBL/GenBank/DDBJ whole genome shotgun (WGS) entry which is preliminary data.</text>
</comment>
<keyword evidence="1" id="KW-1133">Transmembrane helix</keyword>
<evidence type="ECO:0000256" key="1">
    <source>
        <dbReference type="SAM" id="Phobius"/>
    </source>
</evidence>
<dbReference type="Gene3D" id="3.40.50.410">
    <property type="entry name" value="von Willebrand factor, type A domain"/>
    <property type="match status" value="1"/>
</dbReference>
<dbReference type="EMBL" id="JACSQF010000016">
    <property type="protein sequence ID" value="MBD7981987.1"/>
    <property type="molecule type" value="Genomic_DNA"/>
</dbReference>
<sequence length="368" mass="39240">MVTPLAAAPAVLTPGPQGASILWPWLLAAVVVVVLAAGAAAWWLARRRRARAERARDADGVTWVANSSYLAQVPAFAAWVRRYRTLQVAGLVGLLVAVVGVGTVAARPVETDVVVDRLGTRDIVLCLDVSGSMTAYDGEILKVYSEMVDSFEGERIALSIFNSTSRTVFPLTDDYTLVKEQLAAGVSAFDKDPSTLDFTSERDEKDILEFMSYTAGTLANDSAASLIGDGLANCALQFDEGATERSRSIILATDNYVAGDPIYTLEEAATLVASRDITLHGIYGGSDLYAGTPEEVEYRDVVEAGGGLYFLAGDPQAVEGMVEDVVAQQAVELDASPEVIVTDLPTVWFLVATAGAALLLVVAWRLRE</sequence>
<dbReference type="InterPro" id="IPR036465">
    <property type="entry name" value="vWFA_dom_sf"/>
</dbReference>
<feature type="transmembrane region" description="Helical" evidence="1">
    <location>
        <begin position="347"/>
        <end position="366"/>
    </location>
</feature>
<accession>A0ABR8U1R5</accession>
<evidence type="ECO:0000259" key="2">
    <source>
        <dbReference type="PROSITE" id="PS50234"/>
    </source>
</evidence>
<feature type="transmembrane region" description="Helical" evidence="1">
    <location>
        <begin position="22"/>
        <end position="45"/>
    </location>
</feature>
<dbReference type="Proteomes" id="UP000655570">
    <property type="component" value="Unassembled WGS sequence"/>
</dbReference>
<organism evidence="3 4">
    <name type="scientific">Oerskovia merdavium</name>
    <dbReference type="NCBI Taxonomy" id="2762227"/>
    <lineage>
        <taxon>Bacteria</taxon>
        <taxon>Bacillati</taxon>
        <taxon>Actinomycetota</taxon>
        <taxon>Actinomycetes</taxon>
        <taxon>Micrococcales</taxon>
        <taxon>Cellulomonadaceae</taxon>
        <taxon>Oerskovia</taxon>
    </lineage>
</organism>
<dbReference type="SUPFAM" id="SSF53300">
    <property type="entry name" value="vWA-like"/>
    <property type="match status" value="1"/>
</dbReference>
<keyword evidence="1" id="KW-0472">Membrane</keyword>
<proteinExistence type="predicted"/>
<dbReference type="InterPro" id="IPR002035">
    <property type="entry name" value="VWF_A"/>
</dbReference>
<reference evidence="3 4" key="1">
    <citation type="submission" date="2020-08" db="EMBL/GenBank/DDBJ databases">
        <title>A Genomic Blueprint of the Chicken Gut Microbiome.</title>
        <authorList>
            <person name="Gilroy R."/>
            <person name="Ravi A."/>
            <person name="Getino M."/>
            <person name="Pursley I."/>
            <person name="Horton D.L."/>
            <person name="Alikhan N.-F."/>
            <person name="Baker D."/>
            <person name="Gharbi K."/>
            <person name="Hall N."/>
            <person name="Watson M."/>
            <person name="Adriaenssens E.M."/>
            <person name="Foster-Nyarko E."/>
            <person name="Jarju S."/>
            <person name="Secka A."/>
            <person name="Antonio M."/>
            <person name="Oren A."/>
            <person name="Chaudhuri R."/>
            <person name="La Ragione R.M."/>
            <person name="Hildebrand F."/>
            <person name="Pallen M.J."/>
        </authorList>
    </citation>
    <scope>NUCLEOTIDE SEQUENCE [LARGE SCALE GENOMIC DNA]</scope>
    <source>
        <strain evidence="3 4">Sa2CUA9</strain>
    </source>
</reference>
<protein>
    <submittedName>
        <fullName evidence="3">VWA domain-containing protein</fullName>
    </submittedName>
</protein>